<feature type="domain" description="DUF7800" evidence="2">
    <location>
        <begin position="3"/>
        <end position="90"/>
    </location>
</feature>
<dbReference type="InterPro" id="IPR018946">
    <property type="entry name" value="PhoD-like_MPP"/>
</dbReference>
<proteinExistence type="predicted"/>
<dbReference type="EMBL" id="MCOK01000001">
    <property type="protein sequence ID" value="OOC54545.1"/>
    <property type="molecule type" value="Genomic_DNA"/>
</dbReference>
<sequence length="554" mass="61877">MTASLRLGPLLRHPGPTTATVWVETDAPCLVRVVVDGDVTAAERTFTVHGHHYAVCTVEGLPSGSVLPYEVFLDEDRVWPEPDSPFPPSTVRTVHPDAPTRLLYGSCHTPTGDTPESMVRYGHDMLRATARRLAREPVEGNLALLLIGDQVYADEVQDSMLGFLRRARERDGDEDTPVDEVVHYDEYAELYQQAWSDPQVRWLLSTVPTLMVFDDHDIRDDWNTSAAWRRAMDEHPWWHTRVTNGLGTYWVYQHMGNLSPEDREKDPLWTAVRACEGDAADAVDAFAWRAHTEPSGYQWGHHHDIGSVRVLVADTRCSRALGEGDPSDGSRSILGPQGHDWLDGHLTGGPDHVVIASTVPVLLPHAVHDLESWNEAVCAGAWGRWPRELAEKLRQDVDLEHWAAFRYSFRRLSDAVGEVSRGERGPAPATVLFLSGDVHFSYLARAEHRDSAGDGDGTRTAQLVSSPLCNQAPTGMQRMVHLSLSWPLRLVGRALARLARVPESGLRWTMESTPYFGNTIGEVSFEDREARASWYHCPEGGADALPRVRLRTRI</sequence>
<accession>A0A1V3C1E6</accession>
<dbReference type="RefSeq" id="WP_077690948.1">
    <property type="nucleotide sequence ID" value="NZ_MCOK01000001.1"/>
</dbReference>
<dbReference type="Proteomes" id="UP000189004">
    <property type="component" value="Unassembled WGS sequence"/>
</dbReference>
<dbReference type="PANTHER" id="PTHR37031:SF2">
    <property type="entry name" value="PHOD-LIKE PHOSPHATASE METALLOPHOSPHATASE DOMAIN-CONTAINING PROTEIN"/>
    <property type="match status" value="1"/>
</dbReference>
<dbReference type="Gene3D" id="3.60.21.70">
    <property type="entry name" value="PhoD-like phosphatase"/>
    <property type="match status" value="1"/>
</dbReference>
<dbReference type="InterPro" id="IPR029052">
    <property type="entry name" value="Metallo-depent_PP-like"/>
</dbReference>
<dbReference type="AlphaFoldDB" id="A0A1V3C1E6"/>
<dbReference type="Pfam" id="PF09423">
    <property type="entry name" value="PhoD"/>
    <property type="match status" value="1"/>
</dbReference>
<organism evidence="3 4">
    <name type="scientific">Nocardiopsis sinuspersici</name>
    <dbReference type="NCBI Taxonomy" id="501010"/>
    <lineage>
        <taxon>Bacteria</taxon>
        <taxon>Bacillati</taxon>
        <taxon>Actinomycetota</taxon>
        <taxon>Actinomycetes</taxon>
        <taxon>Streptosporangiales</taxon>
        <taxon>Nocardiopsidaceae</taxon>
        <taxon>Nocardiopsis</taxon>
    </lineage>
</organism>
<dbReference type="InterPro" id="IPR056702">
    <property type="entry name" value="DUF7800"/>
</dbReference>
<evidence type="ECO:0000313" key="4">
    <source>
        <dbReference type="Proteomes" id="UP000189004"/>
    </source>
</evidence>
<evidence type="ECO:0000259" key="1">
    <source>
        <dbReference type="Pfam" id="PF09423"/>
    </source>
</evidence>
<protein>
    <submittedName>
        <fullName evidence="3">Phosphatase</fullName>
    </submittedName>
</protein>
<keyword evidence="4" id="KW-1185">Reference proteome</keyword>
<dbReference type="SUPFAM" id="SSF56300">
    <property type="entry name" value="Metallo-dependent phosphatases"/>
    <property type="match status" value="1"/>
</dbReference>
<dbReference type="InterPro" id="IPR038607">
    <property type="entry name" value="PhoD-like_sf"/>
</dbReference>
<name>A0A1V3C1E6_9ACTN</name>
<evidence type="ECO:0000259" key="2">
    <source>
        <dbReference type="Pfam" id="PF25077"/>
    </source>
</evidence>
<dbReference type="Pfam" id="PF25077">
    <property type="entry name" value="DUF7800"/>
    <property type="match status" value="1"/>
</dbReference>
<evidence type="ECO:0000313" key="3">
    <source>
        <dbReference type="EMBL" id="OOC54545.1"/>
    </source>
</evidence>
<feature type="domain" description="PhoD-like phosphatase metallophosphatase" evidence="1">
    <location>
        <begin position="143"/>
        <end position="473"/>
    </location>
</feature>
<dbReference type="OrthoDB" id="9795624at2"/>
<comment type="caution">
    <text evidence="3">The sequence shown here is derived from an EMBL/GenBank/DDBJ whole genome shotgun (WGS) entry which is preliminary data.</text>
</comment>
<reference evidence="4" key="1">
    <citation type="submission" date="2016-08" db="EMBL/GenBank/DDBJ databases">
        <authorList>
            <person name="Tokovenko B."/>
            <person name="Kalinowski J."/>
        </authorList>
    </citation>
    <scope>NUCLEOTIDE SEQUENCE [LARGE SCALE GENOMIC DNA]</scope>
    <source>
        <strain evidence="4">UTMC102</strain>
    </source>
</reference>
<dbReference type="PANTHER" id="PTHR37031">
    <property type="entry name" value="METALLOPHOSPHATASE BINDING DOMAIN PROTEIN"/>
    <property type="match status" value="1"/>
</dbReference>
<dbReference type="STRING" id="501010.NOSIN_12605"/>
<gene>
    <name evidence="3" type="ORF">NOSIN_12605</name>
</gene>